<keyword evidence="2" id="KW-1185">Reference proteome</keyword>
<evidence type="ECO:0000313" key="1">
    <source>
        <dbReference type="EMBL" id="WVZ15720.1"/>
    </source>
</evidence>
<protein>
    <submittedName>
        <fullName evidence="1">Uncharacterized protein</fullName>
    </submittedName>
</protein>
<organism evidence="1 2">
    <name type="scientific">Vigna mungo</name>
    <name type="common">Black gram</name>
    <name type="synonym">Phaseolus mungo</name>
    <dbReference type="NCBI Taxonomy" id="3915"/>
    <lineage>
        <taxon>Eukaryota</taxon>
        <taxon>Viridiplantae</taxon>
        <taxon>Streptophyta</taxon>
        <taxon>Embryophyta</taxon>
        <taxon>Tracheophyta</taxon>
        <taxon>Spermatophyta</taxon>
        <taxon>Magnoliopsida</taxon>
        <taxon>eudicotyledons</taxon>
        <taxon>Gunneridae</taxon>
        <taxon>Pentapetalae</taxon>
        <taxon>rosids</taxon>
        <taxon>fabids</taxon>
        <taxon>Fabales</taxon>
        <taxon>Fabaceae</taxon>
        <taxon>Papilionoideae</taxon>
        <taxon>50 kb inversion clade</taxon>
        <taxon>NPAAA clade</taxon>
        <taxon>indigoferoid/millettioid clade</taxon>
        <taxon>Phaseoleae</taxon>
        <taxon>Vigna</taxon>
    </lineage>
</organism>
<name>A0AAQ3NT14_VIGMU</name>
<dbReference type="Proteomes" id="UP001374535">
    <property type="component" value="Chromosome 4"/>
</dbReference>
<evidence type="ECO:0000313" key="2">
    <source>
        <dbReference type="Proteomes" id="UP001374535"/>
    </source>
</evidence>
<dbReference type="EMBL" id="CP144697">
    <property type="protein sequence ID" value="WVZ15720.1"/>
    <property type="molecule type" value="Genomic_DNA"/>
</dbReference>
<accession>A0AAQ3NT14</accession>
<dbReference type="AlphaFoldDB" id="A0AAQ3NT14"/>
<reference evidence="1 2" key="1">
    <citation type="journal article" date="2023" name="Life. Sci Alliance">
        <title>Evolutionary insights into 3D genome organization and epigenetic landscape of Vigna mungo.</title>
        <authorList>
            <person name="Junaid A."/>
            <person name="Singh B."/>
            <person name="Bhatia S."/>
        </authorList>
    </citation>
    <scope>NUCLEOTIDE SEQUENCE [LARGE SCALE GENOMIC DNA]</scope>
    <source>
        <strain evidence="1">Urdbean</strain>
    </source>
</reference>
<proteinExistence type="predicted"/>
<gene>
    <name evidence="1" type="ORF">V8G54_013286</name>
</gene>
<sequence length="118" mass="13048">MPSSVGSPLILLSRRLRASPFTDLLLPVVPASLPSLPPPLLRPPPPRRARLPTVLAIKTIFVTDNIPANFSLNHTPFTRPDLFSTLSLAGPPRPVLPRLLSLRRYPPTLVLFPCRQLH</sequence>